<keyword evidence="1" id="KW-1133">Transmembrane helix</keyword>
<gene>
    <name evidence="2" type="ORF">P9921_01035</name>
</gene>
<name>A0ABT7G646_9GAMM</name>
<protein>
    <submittedName>
        <fullName evidence="2">Uncharacterized protein</fullName>
    </submittedName>
</protein>
<keyword evidence="3" id="KW-1185">Reference proteome</keyword>
<evidence type="ECO:0000313" key="2">
    <source>
        <dbReference type="EMBL" id="MDK5169076.1"/>
    </source>
</evidence>
<dbReference type="EMBL" id="JARTOI010000001">
    <property type="protein sequence ID" value="MDK5169076.1"/>
    <property type="molecule type" value="Genomic_DNA"/>
</dbReference>
<sequence>MTKHEQKEQEKQERNTFLYGFTIGMLIMSQIAGILVSASYDHEIPKVWAVAKIWSK</sequence>
<organism evidence="2 3">
    <name type="scientific">Serratia nevei</name>
    <dbReference type="NCBI Taxonomy" id="2703794"/>
    <lineage>
        <taxon>Bacteria</taxon>
        <taxon>Pseudomonadati</taxon>
        <taxon>Pseudomonadota</taxon>
        <taxon>Gammaproteobacteria</taxon>
        <taxon>Enterobacterales</taxon>
        <taxon>Yersiniaceae</taxon>
        <taxon>Serratia</taxon>
    </lineage>
</organism>
<evidence type="ECO:0000313" key="3">
    <source>
        <dbReference type="Proteomes" id="UP001174748"/>
    </source>
</evidence>
<reference evidence="2" key="1">
    <citation type="submission" date="2023-01" db="EMBL/GenBank/DDBJ databases">
        <title>Genomic dissection of endemic carbapenem resistance: metallo-beta-lactamase gene dissemination through clonal, plasmid and integron transfer pathways.</title>
        <authorList>
            <person name="Macesic N."/>
        </authorList>
    </citation>
    <scope>NUCLEOTIDE SEQUENCE</scope>
    <source>
        <strain evidence="2">CPO382</strain>
    </source>
</reference>
<evidence type="ECO:0000256" key="1">
    <source>
        <dbReference type="SAM" id="Phobius"/>
    </source>
</evidence>
<keyword evidence="1" id="KW-0812">Transmembrane</keyword>
<accession>A0ABT7G646</accession>
<dbReference type="RefSeq" id="WP_285098035.1">
    <property type="nucleotide sequence ID" value="NZ_JARTOI010000001.1"/>
</dbReference>
<keyword evidence="1" id="KW-0472">Membrane</keyword>
<proteinExistence type="predicted"/>
<dbReference type="Proteomes" id="UP001174748">
    <property type="component" value="Unassembled WGS sequence"/>
</dbReference>
<feature type="transmembrane region" description="Helical" evidence="1">
    <location>
        <begin position="16"/>
        <end position="40"/>
    </location>
</feature>
<comment type="caution">
    <text evidence="2">The sequence shown here is derived from an EMBL/GenBank/DDBJ whole genome shotgun (WGS) entry which is preliminary data.</text>
</comment>